<keyword evidence="1" id="KW-0812">Transmembrane</keyword>
<keyword evidence="1" id="KW-0472">Membrane</keyword>
<gene>
    <name evidence="2" type="ORF">OUZ56_024876</name>
</gene>
<evidence type="ECO:0000313" key="3">
    <source>
        <dbReference type="Proteomes" id="UP001234178"/>
    </source>
</evidence>
<reference evidence="2 3" key="1">
    <citation type="journal article" date="2023" name="Nucleic Acids Res.">
        <title>The hologenome of Daphnia magna reveals possible DNA methylation and microbiome-mediated evolution of the host genome.</title>
        <authorList>
            <person name="Chaturvedi A."/>
            <person name="Li X."/>
            <person name="Dhandapani V."/>
            <person name="Marshall H."/>
            <person name="Kissane S."/>
            <person name="Cuenca-Cambronero M."/>
            <person name="Asole G."/>
            <person name="Calvet F."/>
            <person name="Ruiz-Romero M."/>
            <person name="Marangio P."/>
            <person name="Guigo R."/>
            <person name="Rago D."/>
            <person name="Mirbahai L."/>
            <person name="Eastwood N."/>
            <person name="Colbourne J.K."/>
            <person name="Zhou J."/>
            <person name="Mallon E."/>
            <person name="Orsini L."/>
        </authorList>
    </citation>
    <scope>NUCLEOTIDE SEQUENCE [LARGE SCALE GENOMIC DNA]</scope>
    <source>
        <strain evidence="2">LRV0_1</strain>
    </source>
</reference>
<evidence type="ECO:0000256" key="1">
    <source>
        <dbReference type="SAM" id="Phobius"/>
    </source>
</evidence>
<protein>
    <recommendedName>
        <fullName evidence="4">Transmembrane protein</fullName>
    </recommendedName>
</protein>
<keyword evidence="3" id="KW-1185">Reference proteome</keyword>
<name>A0ABQ9ZIX1_9CRUS</name>
<sequence>MANKVTTERVSQLTSKSRIFNVANGKNVQPDLHFIVLYLILLLHLILNSLSCWPTIFLQLAKFKILVFDIF</sequence>
<comment type="caution">
    <text evidence="2">The sequence shown here is derived from an EMBL/GenBank/DDBJ whole genome shotgun (WGS) entry which is preliminary data.</text>
</comment>
<accession>A0ABQ9ZIX1</accession>
<evidence type="ECO:0000313" key="2">
    <source>
        <dbReference type="EMBL" id="KAK4012638.1"/>
    </source>
</evidence>
<keyword evidence="1" id="KW-1133">Transmembrane helix</keyword>
<dbReference type="Proteomes" id="UP001234178">
    <property type="component" value="Unassembled WGS sequence"/>
</dbReference>
<dbReference type="EMBL" id="JAOYFB010000004">
    <property type="protein sequence ID" value="KAK4012638.1"/>
    <property type="molecule type" value="Genomic_DNA"/>
</dbReference>
<evidence type="ECO:0008006" key="4">
    <source>
        <dbReference type="Google" id="ProtNLM"/>
    </source>
</evidence>
<feature type="transmembrane region" description="Helical" evidence="1">
    <location>
        <begin position="35"/>
        <end position="58"/>
    </location>
</feature>
<organism evidence="2 3">
    <name type="scientific">Daphnia magna</name>
    <dbReference type="NCBI Taxonomy" id="35525"/>
    <lineage>
        <taxon>Eukaryota</taxon>
        <taxon>Metazoa</taxon>
        <taxon>Ecdysozoa</taxon>
        <taxon>Arthropoda</taxon>
        <taxon>Crustacea</taxon>
        <taxon>Branchiopoda</taxon>
        <taxon>Diplostraca</taxon>
        <taxon>Cladocera</taxon>
        <taxon>Anomopoda</taxon>
        <taxon>Daphniidae</taxon>
        <taxon>Daphnia</taxon>
    </lineage>
</organism>
<proteinExistence type="predicted"/>